<dbReference type="PANTHER" id="PTHR30055:SF234">
    <property type="entry name" value="HTH-TYPE TRANSCRIPTIONAL REGULATOR BETI"/>
    <property type="match status" value="1"/>
</dbReference>
<evidence type="ECO:0000313" key="6">
    <source>
        <dbReference type="EMBL" id="ORX01651.1"/>
    </source>
</evidence>
<evidence type="ECO:0000256" key="1">
    <source>
        <dbReference type="ARBA" id="ARBA00023015"/>
    </source>
</evidence>
<dbReference type="EMBL" id="LQPZ01000035">
    <property type="protein sequence ID" value="ORX01651.1"/>
    <property type="molecule type" value="Genomic_DNA"/>
</dbReference>
<gene>
    <name evidence="6" type="ORF">AWC30_13220</name>
</gene>
<protein>
    <submittedName>
        <fullName evidence="6">TetR family transcriptional regulator</fullName>
    </submittedName>
</protein>
<organism evidence="6 7">
    <name type="scientific">Mycolicibacillus trivialis</name>
    <dbReference type="NCBI Taxonomy" id="1798"/>
    <lineage>
        <taxon>Bacteria</taxon>
        <taxon>Bacillati</taxon>
        <taxon>Actinomycetota</taxon>
        <taxon>Actinomycetes</taxon>
        <taxon>Mycobacteriales</taxon>
        <taxon>Mycobacteriaceae</taxon>
        <taxon>Mycolicibacillus</taxon>
    </lineage>
</organism>
<comment type="caution">
    <text evidence="6">The sequence shown here is derived from an EMBL/GenBank/DDBJ whole genome shotgun (WGS) entry which is preliminary data.</text>
</comment>
<reference evidence="6 7" key="1">
    <citation type="submission" date="2016-01" db="EMBL/GenBank/DDBJ databases">
        <title>The new phylogeny of the genus Mycobacterium.</title>
        <authorList>
            <person name="Tarcisio F."/>
            <person name="Conor M."/>
            <person name="Antonella G."/>
            <person name="Elisabetta G."/>
            <person name="Giulia F.S."/>
            <person name="Sara T."/>
            <person name="Anna F."/>
            <person name="Clotilde B."/>
            <person name="Roberto B."/>
            <person name="Veronica D.S."/>
            <person name="Fabio R."/>
            <person name="Monica P."/>
            <person name="Olivier J."/>
            <person name="Enrico T."/>
            <person name="Nicola S."/>
        </authorList>
    </citation>
    <scope>NUCLEOTIDE SEQUENCE [LARGE SCALE GENOMIC DNA]</scope>
    <source>
        <strain evidence="6 7">DSM 44153</strain>
    </source>
</reference>
<dbReference type="RefSeq" id="WP_085110666.1">
    <property type="nucleotide sequence ID" value="NZ_JACKSN010000101.1"/>
</dbReference>
<dbReference type="GO" id="GO:0000976">
    <property type="term" value="F:transcription cis-regulatory region binding"/>
    <property type="evidence" value="ECO:0007669"/>
    <property type="project" value="TreeGrafter"/>
</dbReference>
<evidence type="ECO:0000256" key="4">
    <source>
        <dbReference type="PROSITE-ProRule" id="PRU00335"/>
    </source>
</evidence>
<keyword evidence="2 4" id="KW-0238">DNA-binding</keyword>
<proteinExistence type="predicted"/>
<dbReference type="AlphaFoldDB" id="A0A1X2EGV5"/>
<dbReference type="PROSITE" id="PS50977">
    <property type="entry name" value="HTH_TETR_2"/>
    <property type="match status" value="1"/>
</dbReference>
<dbReference type="InterPro" id="IPR050109">
    <property type="entry name" value="HTH-type_TetR-like_transc_reg"/>
</dbReference>
<evidence type="ECO:0000259" key="5">
    <source>
        <dbReference type="PROSITE" id="PS50977"/>
    </source>
</evidence>
<dbReference type="PANTHER" id="PTHR30055">
    <property type="entry name" value="HTH-TYPE TRANSCRIPTIONAL REGULATOR RUTR"/>
    <property type="match status" value="1"/>
</dbReference>
<dbReference type="Proteomes" id="UP000193090">
    <property type="component" value="Unassembled WGS sequence"/>
</dbReference>
<keyword evidence="1" id="KW-0805">Transcription regulation</keyword>
<dbReference type="Gene3D" id="1.10.357.10">
    <property type="entry name" value="Tetracycline Repressor, domain 2"/>
    <property type="match status" value="1"/>
</dbReference>
<dbReference type="InterPro" id="IPR009057">
    <property type="entry name" value="Homeodomain-like_sf"/>
</dbReference>
<feature type="DNA-binding region" description="H-T-H motif" evidence="4">
    <location>
        <begin position="27"/>
        <end position="46"/>
    </location>
</feature>
<dbReference type="SUPFAM" id="SSF46689">
    <property type="entry name" value="Homeodomain-like"/>
    <property type="match status" value="1"/>
</dbReference>
<evidence type="ECO:0000256" key="3">
    <source>
        <dbReference type="ARBA" id="ARBA00023163"/>
    </source>
</evidence>
<dbReference type="InterPro" id="IPR001647">
    <property type="entry name" value="HTH_TetR"/>
</dbReference>
<dbReference type="Pfam" id="PF00440">
    <property type="entry name" value="TetR_N"/>
    <property type="match status" value="1"/>
</dbReference>
<name>A0A1X2EGV5_9MYCO</name>
<sequence length="187" mass="20988">MTPPVSREAYYDTGMAILADQGYGGLKLAEVCSRLGVTSGSFYHYFTSWSVYTHGLVEYWLQERRRRIEQKIESSPDPRQRIEAMLQAGRRLAHGAEAGIRVWSALDPAVRKIQEQVDRLRFDAVYDAATELLGDGRQAQVFAQCVLYTLVGYEQAMLPRDDEALAWIVEQLLAALDAGTFADVPTP</sequence>
<evidence type="ECO:0000313" key="7">
    <source>
        <dbReference type="Proteomes" id="UP000193090"/>
    </source>
</evidence>
<dbReference type="GO" id="GO:0003700">
    <property type="term" value="F:DNA-binding transcription factor activity"/>
    <property type="evidence" value="ECO:0007669"/>
    <property type="project" value="TreeGrafter"/>
</dbReference>
<keyword evidence="7" id="KW-1185">Reference proteome</keyword>
<dbReference type="STRING" id="1798.AWC30_13220"/>
<accession>A0A1X2EGV5</accession>
<dbReference type="OrthoDB" id="3218408at2"/>
<keyword evidence="3" id="KW-0804">Transcription</keyword>
<feature type="domain" description="HTH tetR-type" evidence="5">
    <location>
        <begin position="4"/>
        <end position="64"/>
    </location>
</feature>
<evidence type="ECO:0000256" key="2">
    <source>
        <dbReference type="ARBA" id="ARBA00023125"/>
    </source>
</evidence>